<dbReference type="Ensembl" id="ENSGAGT00000027494.1">
    <property type="protein sequence ID" value="ENSGAGP00000024146.1"/>
    <property type="gene ID" value="ENSGAGG00000017662.1"/>
</dbReference>
<accession>A0A452I904</accession>
<keyword evidence="3" id="KW-1185">Reference proteome</keyword>
<reference evidence="3" key="1">
    <citation type="journal article" date="2017" name="PLoS ONE">
        <title>The Agassiz's desert tortoise genome provides a resource for the conservation of a threatened species.</title>
        <authorList>
            <person name="Tollis M."/>
            <person name="DeNardo D.F."/>
            <person name="Cornelius J.A."/>
            <person name="Dolby G.A."/>
            <person name="Edwards T."/>
            <person name="Henen B.T."/>
            <person name="Karl A.E."/>
            <person name="Murphy R.W."/>
            <person name="Kusumi K."/>
        </authorList>
    </citation>
    <scope>NUCLEOTIDE SEQUENCE [LARGE SCALE GENOMIC DNA]</scope>
</reference>
<dbReference type="Proteomes" id="UP000291020">
    <property type="component" value="Unassembled WGS sequence"/>
</dbReference>
<feature type="region of interest" description="Disordered" evidence="1">
    <location>
        <begin position="1"/>
        <end position="27"/>
    </location>
</feature>
<evidence type="ECO:0000313" key="2">
    <source>
        <dbReference type="Ensembl" id="ENSGAGP00000024146.1"/>
    </source>
</evidence>
<proteinExistence type="predicted"/>
<evidence type="ECO:0000256" key="1">
    <source>
        <dbReference type="SAM" id="MobiDB-lite"/>
    </source>
</evidence>
<dbReference type="AlphaFoldDB" id="A0A452I904"/>
<protein>
    <submittedName>
        <fullName evidence="2">Uncharacterized protein</fullName>
    </submittedName>
</protein>
<organism evidence="2 3">
    <name type="scientific">Gopherus agassizii</name>
    <name type="common">Agassiz's desert tortoise</name>
    <dbReference type="NCBI Taxonomy" id="38772"/>
    <lineage>
        <taxon>Eukaryota</taxon>
        <taxon>Metazoa</taxon>
        <taxon>Chordata</taxon>
        <taxon>Craniata</taxon>
        <taxon>Vertebrata</taxon>
        <taxon>Euteleostomi</taxon>
        <taxon>Archelosauria</taxon>
        <taxon>Testudinata</taxon>
        <taxon>Testudines</taxon>
        <taxon>Cryptodira</taxon>
        <taxon>Durocryptodira</taxon>
        <taxon>Testudinoidea</taxon>
        <taxon>Testudinidae</taxon>
        <taxon>Gopherus</taxon>
    </lineage>
</organism>
<evidence type="ECO:0000313" key="3">
    <source>
        <dbReference type="Proteomes" id="UP000291020"/>
    </source>
</evidence>
<sequence length="38" mass="4008">MRLAWSSPDGPGAGGQETQEGLPKPSFMSGVVLYSELQ</sequence>
<reference evidence="2" key="3">
    <citation type="submission" date="2025-09" db="UniProtKB">
        <authorList>
            <consortium name="Ensembl"/>
        </authorList>
    </citation>
    <scope>IDENTIFICATION</scope>
</reference>
<reference evidence="2" key="2">
    <citation type="submission" date="2025-08" db="UniProtKB">
        <authorList>
            <consortium name="Ensembl"/>
        </authorList>
    </citation>
    <scope>IDENTIFICATION</scope>
</reference>
<name>A0A452I904_9SAUR</name>